<keyword evidence="3 6" id="KW-0812">Transmembrane</keyword>
<dbReference type="PANTHER" id="PTHR35007">
    <property type="entry name" value="INTEGRAL MEMBRANE PROTEIN-RELATED"/>
    <property type="match status" value="1"/>
</dbReference>
<comment type="subcellular location">
    <subcellularLocation>
        <location evidence="1">Cell membrane</location>
        <topology evidence="1">Multi-pass membrane protein</topology>
    </subcellularLocation>
</comment>
<feature type="transmembrane region" description="Helical" evidence="6">
    <location>
        <begin position="119"/>
        <end position="138"/>
    </location>
</feature>
<accession>A0A5C5X220</accession>
<feature type="transmembrane region" description="Helical" evidence="6">
    <location>
        <begin position="94"/>
        <end position="113"/>
    </location>
</feature>
<evidence type="ECO:0000313" key="9">
    <source>
        <dbReference type="Proteomes" id="UP000317243"/>
    </source>
</evidence>
<keyword evidence="2" id="KW-1003">Cell membrane</keyword>
<dbReference type="InterPro" id="IPR018076">
    <property type="entry name" value="T2SS_GspF_dom"/>
</dbReference>
<evidence type="ECO:0000256" key="5">
    <source>
        <dbReference type="ARBA" id="ARBA00023136"/>
    </source>
</evidence>
<name>A0A5C5X220_9PLAN</name>
<evidence type="ECO:0000256" key="1">
    <source>
        <dbReference type="ARBA" id="ARBA00004651"/>
    </source>
</evidence>
<dbReference type="AlphaFoldDB" id="A0A5C5X220"/>
<dbReference type="EMBL" id="SIHI01000001">
    <property type="protein sequence ID" value="TWT56878.1"/>
    <property type="molecule type" value="Genomic_DNA"/>
</dbReference>
<evidence type="ECO:0000256" key="2">
    <source>
        <dbReference type="ARBA" id="ARBA00022475"/>
    </source>
</evidence>
<proteinExistence type="predicted"/>
<protein>
    <submittedName>
        <fullName evidence="8">Bacterial type II secretion system protein F domain protein</fullName>
    </submittedName>
</protein>
<gene>
    <name evidence="8" type="ORF">KOR42_02330</name>
</gene>
<feature type="transmembrane region" description="Helical" evidence="6">
    <location>
        <begin position="267"/>
        <end position="285"/>
    </location>
</feature>
<evidence type="ECO:0000259" key="7">
    <source>
        <dbReference type="Pfam" id="PF00482"/>
    </source>
</evidence>
<dbReference type="PANTHER" id="PTHR35007:SF2">
    <property type="entry name" value="PILUS ASSEMBLE PROTEIN"/>
    <property type="match status" value="1"/>
</dbReference>
<keyword evidence="5 6" id="KW-0472">Membrane</keyword>
<organism evidence="8 9">
    <name type="scientific">Thalassoglobus neptunius</name>
    <dbReference type="NCBI Taxonomy" id="1938619"/>
    <lineage>
        <taxon>Bacteria</taxon>
        <taxon>Pseudomonadati</taxon>
        <taxon>Planctomycetota</taxon>
        <taxon>Planctomycetia</taxon>
        <taxon>Planctomycetales</taxon>
        <taxon>Planctomycetaceae</taxon>
        <taxon>Thalassoglobus</taxon>
    </lineage>
</organism>
<dbReference type="GO" id="GO:0005886">
    <property type="term" value="C:plasma membrane"/>
    <property type="evidence" value="ECO:0007669"/>
    <property type="project" value="UniProtKB-SubCell"/>
</dbReference>
<dbReference type="RefSeq" id="WP_146506787.1">
    <property type="nucleotide sequence ID" value="NZ_SIHI01000001.1"/>
</dbReference>
<reference evidence="8 9" key="1">
    <citation type="submission" date="2019-02" db="EMBL/GenBank/DDBJ databases">
        <title>Deep-cultivation of Planctomycetes and their phenomic and genomic characterization uncovers novel biology.</title>
        <authorList>
            <person name="Wiegand S."/>
            <person name="Jogler M."/>
            <person name="Boedeker C."/>
            <person name="Pinto D."/>
            <person name="Vollmers J."/>
            <person name="Rivas-Marin E."/>
            <person name="Kohn T."/>
            <person name="Peeters S.H."/>
            <person name="Heuer A."/>
            <person name="Rast P."/>
            <person name="Oberbeckmann S."/>
            <person name="Bunk B."/>
            <person name="Jeske O."/>
            <person name="Meyerdierks A."/>
            <person name="Storesund J.E."/>
            <person name="Kallscheuer N."/>
            <person name="Luecker S."/>
            <person name="Lage O.M."/>
            <person name="Pohl T."/>
            <person name="Merkel B.J."/>
            <person name="Hornburger P."/>
            <person name="Mueller R.-W."/>
            <person name="Bruemmer F."/>
            <person name="Labrenz M."/>
            <person name="Spormann A.M."/>
            <person name="Op Den Camp H."/>
            <person name="Overmann J."/>
            <person name="Amann R."/>
            <person name="Jetten M.S.M."/>
            <person name="Mascher T."/>
            <person name="Medema M.H."/>
            <person name="Devos D.P."/>
            <person name="Kaster A.-K."/>
            <person name="Ovreas L."/>
            <person name="Rohde M."/>
            <person name="Galperin M.Y."/>
            <person name="Jogler C."/>
        </authorList>
    </citation>
    <scope>NUCLEOTIDE SEQUENCE [LARGE SCALE GENOMIC DNA]</scope>
    <source>
        <strain evidence="8 9">KOR42</strain>
    </source>
</reference>
<dbReference type="OrthoDB" id="212987at2"/>
<dbReference type="Proteomes" id="UP000317243">
    <property type="component" value="Unassembled WGS sequence"/>
</dbReference>
<dbReference type="Pfam" id="PF00482">
    <property type="entry name" value="T2SSF"/>
    <property type="match status" value="1"/>
</dbReference>
<evidence type="ECO:0000313" key="8">
    <source>
        <dbReference type="EMBL" id="TWT56878.1"/>
    </source>
</evidence>
<keyword evidence="4 6" id="KW-1133">Transmembrane helix</keyword>
<comment type="caution">
    <text evidence="8">The sequence shown here is derived from an EMBL/GenBank/DDBJ whole genome shotgun (WGS) entry which is preliminary data.</text>
</comment>
<keyword evidence="9" id="KW-1185">Reference proteome</keyword>
<evidence type="ECO:0000256" key="4">
    <source>
        <dbReference type="ARBA" id="ARBA00022989"/>
    </source>
</evidence>
<feature type="transmembrane region" description="Helical" evidence="6">
    <location>
        <begin position="6"/>
        <end position="27"/>
    </location>
</feature>
<sequence length="317" mass="34660">MSSQDLSILIGFASSTLLVLIAGMTVLRARSRVRNISEVKPRLEVARPNLFRRSMAGAIPGIGTEFDLLERDLKRAGFYGSFALIEYLSARNTIVVLLLVVGGVLAIAAPPATPLPKTILFITLSAIAVAYVVPRVIVSRQASLRLARIQKGLPDALDIVRMCLSGGLGLRESLSQVSREIEFFHPDLAVELEVVRRHADASTMTKALKEFAKRVDADDVKTLATLLSQSEKTGTHVVIAVTEFADGIRRHSRQRSEEKANQTTIKMLFPVVICLAPPILILLLGPPMLEMRTFFRDAHRSGGLLDSRSLTEDVGGR</sequence>
<evidence type="ECO:0000256" key="6">
    <source>
        <dbReference type="SAM" id="Phobius"/>
    </source>
</evidence>
<evidence type="ECO:0000256" key="3">
    <source>
        <dbReference type="ARBA" id="ARBA00022692"/>
    </source>
</evidence>
<feature type="domain" description="Type II secretion system protein GspF" evidence="7">
    <location>
        <begin position="157"/>
        <end position="284"/>
    </location>
</feature>